<dbReference type="InterPro" id="IPR036390">
    <property type="entry name" value="WH_DNA-bd_sf"/>
</dbReference>
<dbReference type="PROSITE" id="PS00894">
    <property type="entry name" value="HTH_DEOR_1"/>
    <property type="match status" value="1"/>
</dbReference>
<gene>
    <name evidence="6" type="ORF">AABB29_12155</name>
</gene>
<dbReference type="Proteomes" id="UP001440612">
    <property type="component" value="Chromosome"/>
</dbReference>
<dbReference type="RefSeq" id="WP_341365786.1">
    <property type="nucleotide sequence ID" value="NZ_CP150951.2"/>
</dbReference>
<sequence length="251" mass="26207">MDLNNPDTRQRILGMRLQDGAQLVASQIADEFGVSLDTVRRDILALEASGMATRIRGGAVPIATPAKALHRRLSKKTTVATALITAAIKIIGDAKTVLVDGGTTTLALIPQLPRVDGRLVITPSPWVAIACQEANIDVFLLGGTLSPRGGITTGNDTILQAERIAADIAVLGACGIDPDWGLSADDYAEAQMKQAMHAAAAQTIIVTEGKKIGKRARHQTLPLQDIAVIITDAPKDQTAALSEAGAAVVTV</sequence>
<evidence type="ECO:0000259" key="5">
    <source>
        <dbReference type="PROSITE" id="PS51000"/>
    </source>
</evidence>
<accession>A0ABZ2V5C3</accession>
<dbReference type="InterPro" id="IPR050313">
    <property type="entry name" value="Carb_Metab_HTH_regulators"/>
</dbReference>
<dbReference type="InterPro" id="IPR036388">
    <property type="entry name" value="WH-like_DNA-bd_sf"/>
</dbReference>
<evidence type="ECO:0000256" key="1">
    <source>
        <dbReference type="ARBA" id="ARBA00022491"/>
    </source>
</evidence>
<dbReference type="SMART" id="SM00420">
    <property type="entry name" value="HTH_DEOR"/>
    <property type="match status" value="1"/>
</dbReference>
<dbReference type="PRINTS" id="PR00037">
    <property type="entry name" value="HTHLACR"/>
</dbReference>
<evidence type="ECO:0000313" key="7">
    <source>
        <dbReference type="Proteomes" id="UP001440612"/>
    </source>
</evidence>
<dbReference type="PANTHER" id="PTHR30363:SF4">
    <property type="entry name" value="GLYCEROL-3-PHOSPHATE REGULON REPRESSOR"/>
    <property type="match status" value="1"/>
</dbReference>
<dbReference type="Pfam" id="PF00455">
    <property type="entry name" value="DeoRC"/>
    <property type="match status" value="1"/>
</dbReference>
<dbReference type="EMBL" id="CP150951">
    <property type="protein sequence ID" value="WZC47666.1"/>
    <property type="molecule type" value="Genomic_DNA"/>
</dbReference>
<dbReference type="PANTHER" id="PTHR30363">
    <property type="entry name" value="HTH-TYPE TRANSCRIPTIONAL REGULATOR SRLR-RELATED"/>
    <property type="match status" value="1"/>
</dbReference>
<dbReference type="InterPro" id="IPR018356">
    <property type="entry name" value="Tscrpt_reg_HTH_DeoR_CS"/>
</dbReference>
<dbReference type="InterPro" id="IPR037171">
    <property type="entry name" value="NagB/RpiA_transferase-like"/>
</dbReference>
<protein>
    <submittedName>
        <fullName evidence="6">DeoR/GlpR family DNA-binding transcription regulator</fullName>
    </submittedName>
</protein>
<keyword evidence="1" id="KW-0678">Repressor</keyword>
<organism evidence="6 7">
    <name type="scientific">Yoonia phaeophyticola</name>
    <dbReference type="NCBI Taxonomy" id="3137369"/>
    <lineage>
        <taxon>Bacteria</taxon>
        <taxon>Pseudomonadati</taxon>
        <taxon>Pseudomonadota</taxon>
        <taxon>Alphaproteobacteria</taxon>
        <taxon>Rhodobacterales</taxon>
        <taxon>Paracoccaceae</taxon>
        <taxon>Yoonia</taxon>
    </lineage>
</organism>
<dbReference type="InterPro" id="IPR001034">
    <property type="entry name" value="DeoR_HTH"/>
</dbReference>
<proteinExistence type="predicted"/>
<dbReference type="PROSITE" id="PS51000">
    <property type="entry name" value="HTH_DEOR_2"/>
    <property type="match status" value="1"/>
</dbReference>
<keyword evidence="4" id="KW-0804">Transcription</keyword>
<reference evidence="7" key="1">
    <citation type="submission" date="2024-04" db="EMBL/GenBank/DDBJ databases">
        <title>Phylogenomic analyses of a clade within the roseobacter group suggest taxonomic reassignments of species of the genera Aestuariivita, Citreicella, Loktanella, Nautella, Pelagibaca, Ruegeria, Thalassobius, Thiobacimonas and Tropicibacter, and the proposal o.</title>
        <authorList>
            <person name="Jeon C.O."/>
        </authorList>
    </citation>
    <scope>NUCLEOTIDE SEQUENCE [LARGE SCALE GENOMIC DNA]</scope>
    <source>
        <strain evidence="7">BS5-3</strain>
    </source>
</reference>
<dbReference type="InterPro" id="IPR014036">
    <property type="entry name" value="DeoR-like_C"/>
</dbReference>
<dbReference type="Gene3D" id="1.10.10.10">
    <property type="entry name" value="Winged helix-like DNA-binding domain superfamily/Winged helix DNA-binding domain"/>
    <property type="match status" value="1"/>
</dbReference>
<keyword evidence="7" id="KW-1185">Reference proteome</keyword>
<feature type="domain" description="HTH deoR-type" evidence="5">
    <location>
        <begin position="6"/>
        <end position="61"/>
    </location>
</feature>
<evidence type="ECO:0000256" key="2">
    <source>
        <dbReference type="ARBA" id="ARBA00023015"/>
    </source>
</evidence>
<dbReference type="SMART" id="SM01134">
    <property type="entry name" value="DeoRC"/>
    <property type="match status" value="1"/>
</dbReference>
<dbReference type="SUPFAM" id="SSF46785">
    <property type="entry name" value="Winged helix' DNA-binding domain"/>
    <property type="match status" value="1"/>
</dbReference>
<dbReference type="GO" id="GO:0003677">
    <property type="term" value="F:DNA binding"/>
    <property type="evidence" value="ECO:0007669"/>
    <property type="project" value="UniProtKB-KW"/>
</dbReference>
<evidence type="ECO:0000256" key="3">
    <source>
        <dbReference type="ARBA" id="ARBA00023125"/>
    </source>
</evidence>
<evidence type="ECO:0000313" key="6">
    <source>
        <dbReference type="EMBL" id="WZC47666.1"/>
    </source>
</evidence>
<name>A0ABZ2V5C3_9RHOB</name>
<dbReference type="SUPFAM" id="SSF100950">
    <property type="entry name" value="NagB/RpiA/CoA transferase-like"/>
    <property type="match status" value="1"/>
</dbReference>
<dbReference type="Pfam" id="PF08220">
    <property type="entry name" value="HTH_DeoR"/>
    <property type="match status" value="1"/>
</dbReference>
<keyword evidence="2" id="KW-0805">Transcription regulation</keyword>
<keyword evidence="3 6" id="KW-0238">DNA-binding</keyword>
<evidence type="ECO:0000256" key="4">
    <source>
        <dbReference type="ARBA" id="ARBA00023163"/>
    </source>
</evidence>